<gene>
    <name evidence="1" type="ORF">HPP92_009838</name>
</gene>
<dbReference type="OrthoDB" id="8068875at2759"/>
<protein>
    <submittedName>
        <fullName evidence="1">Uncharacterized protein</fullName>
    </submittedName>
</protein>
<sequence>MFSISLSISLQRVWRRFYVMKKVGKQLQEQWTALADSYDNQETVDWISSNLIRPFLFFTSSFTSHLNLNLATEGCLSVCFKILLQSINTAGMPSLFDFILKL</sequence>
<evidence type="ECO:0000313" key="2">
    <source>
        <dbReference type="Proteomes" id="UP000639772"/>
    </source>
</evidence>
<dbReference type="AlphaFoldDB" id="A0A835RK43"/>
<reference evidence="1 2" key="1">
    <citation type="journal article" date="2020" name="Nat. Food">
        <title>A phased Vanilla planifolia genome enables genetic improvement of flavour and production.</title>
        <authorList>
            <person name="Hasing T."/>
            <person name="Tang H."/>
            <person name="Brym M."/>
            <person name="Khazi F."/>
            <person name="Huang T."/>
            <person name="Chambers A.H."/>
        </authorList>
    </citation>
    <scope>NUCLEOTIDE SEQUENCE [LARGE SCALE GENOMIC DNA]</scope>
    <source>
        <tissue evidence="1">Leaf</tissue>
    </source>
</reference>
<name>A0A835RK43_VANPL</name>
<organism evidence="1 2">
    <name type="scientific">Vanilla planifolia</name>
    <name type="common">Vanilla</name>
    <dbReference type="NCBI Taxonomy" id="51239"/>
    <lineage>
        <taxon>Eukaryota</taxon>
        <taxon>Viridiplantae</taxon>
        <taxon>Streptophyta</taxon>
        <taxon>Embryophyta</taxon>
        <taxon>Tracheophyta</taxon>
        <taxon>Spermatophyta</taxon>
        <taxon>Magnoliopsida</taxon>
        <taxon>Liliopsida</taxon>
        <taxon>Asparagales</taxon>
        <taxon>Orchidaceae</taxon>
        <taxon>Vanilloideae</taxon>
        <taxon>Vanilleae</taxon>
        <taxon>Vanilla</taxon>
    </lineage>
</organism>
<evidence type="ECO:0000313" key="1">
    <source>
        <dbReference type="EMBL" id="KAG0487743.1"/>
    </source>
</evidence>
<comment type="caution">
    <text evidence="1">The sequence shown here is derived from an EMBL/GenBank/DDBJ whole genome shotgun (WGS) entry which is preliminary data.</text>
</comment>
<dbReference type="Proteomes" id="UP000639772">
    <property type="component" value="Unassembled WGS sequence"/>
</dbReference>
<accession>A0A835RK43</accession>
<proteinExistence type="predicted"/>
<dbReference type="EMBL" id="JADCNM010000004">
    <property type="protein sequence ID" value="KAG0487743.1"/>
    <property type="molecule type" value="Genomic_DNA"/>
</dbReference>